<evidence type="ECO:0000313" key="4">
    <source>
        <dbReference type="WBParaSite" id="L893_g15150.t1"/>
    </source>
</evidence>
<feature type="region of interest" description="Disordered" evidence="1">
    <location>
        <begin position="263"/>
        <end position="290"/>
    </location>
</feature>
<dbReference type="InterPro" id="IPR032337">
    <property type="entry name" value="RPRD1A/B_C"/>
</dbReference>
<dbReference type="InterPro" id="IPR008942">
    <property type="entry name" value="ENTH_VHS"/>
</dbReference>
<dbReference type="SUPFAM" id="SSF48464">
    <property type="entry name" value="ENTH/VHS domain"/>
    <property type="match status" value="1"/>
</dbReference>
<evidence type="ECO:0000259" key="2">
    <source>
        <dbReference type="PROSITE" id="PS51391"/>
    </source>
</evidence>
<sequence>MFSLRGKEGGCGPKFEAKPTSVLAASAVVHADEADALVAARVVDGEGADATVLAADVAPGLWVQEGELLLGLLGTLGPGEAEEAEEREGRDSGVEESHRHTCCDILKRRAAAAFIGRTVGMAGEQSAKGDGGFSDDSMIRRLRTLDGTRNSIQSVSGWIHHHQSTNPDRIIAVWLQELKSTRNPDKVLNLMYVANDVIQNSVRKNIDMKFANDFLSVHGSAMRHVAAVCPEDKKAKIFRILDVWEERKTFPAKQIQPLRLLLRGEKKKEDTHRHHEKRNLPTSPKKEPLVADVEAEAEQIPSCSHEEREAELRKLREVSDDLVASLTKMDDPPSSDADTRRKLANYREEVSNPALLTRLRNETEADALLAVVEEAYTTLEEFCRNLSTEIQDRRKIQSLLTDYEQCLKKELPRNEKMCHDVKGILQRLQKEQEEVLVHFDSIPDVDDMVISNRPMPSLGDLFRSH</sequence>
<dbReference type="WBParaSite" id="L893_g15150.t1">
    <property type="protein sequence ID" value="L893_g15150.t1"/>
    <property type="gene ID" value="L893_g15150"/>
</dbReference>
<dbReference type="GO" id="GO:0031124">
    <property type="term" value="P:mRNA 3'-end processing"/>
    <property type="evidence" value="ECO:0007669"/>
    <property type="project" value="TreeGrafter"/>
</dbReference>
<dbReference type="Gene3D" id="6.10.250.2560">
    <property type="match status" value="1"/>
</dbReference>
<name>A0A1I7YD87_9BILA</name>
<organism evidence="3 4">
    <name type="scientific">Steinernema glaseri</name>
    <dbReference type="NCBI Taxonomy" id="37863"/>
    <lineage>
        <taxon>Eukaryota</taxon>
        <taxon>Metazoa</taxon>
        <taxon>Ecdysozoa</taxon>
        <taxon>Nematoda</taxon>
        <taxon>Chromadorea</taxon>
        <taxon>Rhabditida</taxon>
        <taxon>Tylenchina</taxon>
        <taxon>Panagrolaimomorpha</taxon>
        <taxon>Strongyloidoidea</taxon>
        <taxon>Steinernematidae</taxon>
        <taxon>Steinernema</taxon>
    </lineage>
</organism>
<proteinExistence type="predicted"/>
<feature type="domain" description="CID" evidence="2">
    <location>
        <begin position="130"/>
        <end position="266"/>
    </location>
</feature>
<evidence type="ECO:0000313" key="3">
    <source>
        <dbReference type="Proteomes" id="UP000095287"/>
    </source>
</evidence>
<keyword evidence="3" id="KW-1185">Reference proteome</keyword>
<dbReference type="PANTHER" id="PTHR12460">
    <property type="entry name" value="CYCLIN-DEPENDENT KINASE INHIBITOR-RELATED PROTEIN"/>
    <property type="match status" value="1"/>
</dbReference>
<accession>A0A1I7YD87</accession>
<dbReference type="Proteomes" id="UP000095287">
    <property type="component" value="Unplaced"/>
</dbReference>
<dbReference type="GO" id="GO:0000993">
    <property type="term" value="F:RNA polymerase II complex binding"/>
    <property type="evidence" value="ECO:0007669"/>
    <property type="project" value="TreeGrafter"/>
</dbReference>
<dbReference type="Gene3D" id="1.25.40.90">
    <property type="match status" value="1"/>
</dbReference>
<dbReference type="Pfam" id="PF04818">
    <property type="entry name" value="CID"/>
    <property type="match status" value="1"/>
</dbReference>
<dbReference type="PROSITE" id="PS51391">
    <property type="entry name" value="CID"/>
    <property type="match status" value="1"/>
</dbReference>
<dbReference type="SMART" id="SM00582">
    <property type="entry name" value="RPR"/>
    <property type="match status" value="1"/>
</dbReference>
<dbReference type="PANTHER" id="PTHR12460:SF0">
    <property type="entry name" value="CID DOMAIN-CONTAINING PROTEIN-RELATED"/>
    <property type="match status" value="1"/>
</dbReference>
<feature type="compositionally biased region" description="Basic and acidic residues" evidence="1">
    <location>
        <begin position="263"/>
        <end position="273"/>
    </location>
</feature>
<dbReference type="Pfam" id="PF16566">
    <property type="entry name" value="CREPT"/>
    <property type="match status" value="1"/>
</dbReference>
<dbReference type="AlphaFoldDB" id="A0A1I7YD87"/>
<evidence type="ECO:0000256" key="1">
    <source>
        <dbReference type="SAM" id="MobiDB-lite"/>
    </source>
</evidence>
<reference evidence="4" key="1">
    <citation type="submission" date="2016-11" db="UniProtKB">
        <authorList>
            <consortium name="WormBaseParasite"/>
        </authorList>
    </citation>
    <scope>IDENTIFICATION</scope>
</reference>
<protein>
    <submittedName>
        <fullName evidence="4">CID domain-containing protein</fullName>
    </submittedName>
</protein>
<dbReference type="InterPro" id="IPR006569">
    <property type="entry name" value="CID_dom"/>
</dbReference>